<sequence>MRHSAERRGGGFYGCIGVVKVVVADRPDPIWLVWSAASKRRLYAHRILRLRKGRRARDGGTAGITTQTQDTSNRVVASCNVSLFYRWKGWLYCMSP</sequence>
<protein>
    <submittedName>
        <fullName evidence="1">Uncharacterized protein</fullName>
    </submittedName>
</protein>
<accession>A0A1E3V758</accession>
<dbReference type="STRING" id="1752398.A8M32_20875"/>
<gene>
    <name evidence="1" type="ORF">A8M32_20875</name>
</gene>
<name>A0A1E3V758_9HYPH</name>
<organism evidence="1 2">
    <name type="scientific">Sinorhizobium alkalisoli</name>
    <dbReference type="NCBI Taxonomy" id="1752398"/>
    <lineage>
        <taxon>Bacteria</taxon>
        <taxon>Pseudomonadati</taxon>
        <taxon>Pseudomonadota</taxon>
        <taxon>Alphaproteobacteria</taxon>
        <taxon>Hyphomicrobiales</taxon>
        <taxon>Rhizobiaceae</taxon>
        <taxon>Sinorhizobium/Ensifer group</taxon>
        <taxon>Sinorhizobium</taxon>
    </lineage>
</organism>
<reference evidence="2" key="1">
    <citation type="submission" date="2016-05" db="EMBL/GenBank/DDBJ databases">
        <authorList>
            <person name="Li Y."/>
        </authorList>
    </citation>
    <scope>NUCLEOTIDE SEQUENCE [LARGE SCALE GENOMIC DNA]</scope>
    <source>
        <strain evidence="2">YIC4027</strain>
    </source>
</reference>
<evidence type="ECO:0000313" key="1">
    <source>
        <dbReference type="EMBL" id="ODR88941.1"/>
    </source>
</evidence>
<dbReference type="EMBL" id="LYBW01000062">
    <property type="protein sequence ID" value="ODR88941.1"/>
    <property type="molecule type" value="Genomic_DNA"/>
</dbReference>
<keyword evidence="2" id="KW-1185">Reference proteome</keyword>
<proteinExistence type="predicted"/>
<dbReference type="Proteomes" id="UP000094342">
    <property type="component" value="Unassembled WGS sequence"/>
</dbReference>
<evidence type="ECO:0000313" key="2">
    <source>
        <dbReference type="Proteomes" id="UP000094342"/>
    </source>
</evidence>
<comment type="caution">
    <text evidence="1">The sequence shown here is derived from an EMBL/GenBank/DDBJ whole genome shotgun (WGS) entry which is preliminary data.</text>
</comment>
<dbReference type="AlphaFoldDB" id="A0A1E3V758"/>